<dbReference type="Gene3D" id="2.60.40.10">
    <property type="entry name" value="Immunoglobulins"/>
    <property type="match status" value="1"/>
</dbReference>
<accession>A0A0M0K6K7</accession>
<gene>
    <name evidence="10" type="ORF">Ctob_012752</name>
</gene>
<keyword evidence="9" id="KW-1133">Transmembrane helix</keyword>
<evidence type="ECO:0000256" key="5">
    <source>
        <dbReference type="ARBA" id="ARBA00022833"/>
    </source>
</evidence>
<evidence type="ECO:0000256" key="8">
    <source>
        <dbReference type="PIRSR" id="PIRSR601577-2"/>
    </source>
</evidence>
<dbReference type="AlphaFoldDB" id="A0A0M0K6K7"/>
<keyword evidence="9" id="KW-0472">Membrane</keyword>
<dbReference type="GO" id="GO:0005737">
    <property type="term" value="C:cytoplasm"/>
    <property type="evidence" value="ECO:0007669"/>
    <property type="project" value="TreeGrafter"/>
</dbReference>
<dbReference type="FunFam" id="3.90.132.10:FF:000001">
    <property type="entry name" value="leishmanolysin-like peptidase isoform X2"/>
    <property type="match status" value="1"/>
</dbReference>
<name>A0A0M0K6K7_9EUKA</name>
<evidence type="ECO:0000256" key="7">
    <source>
        <dbReference type="PIRSR" id="PIRSR601577-1"/>
    </source>
</evidence>
<dbReference type="GO" id="GO:0004222">
    <property type="term" value="F:metalloendopeptidase activity"/>
    <property type="evidence" value="ECO:0007669"/>
    <property type="project" value="InterPro"/>
</dbReference>
<dbReference type="Proteomes" id="UP000037460">
    <property type="component" value="Unassembled WGS sequence"/>
</dbReference>
<dbReference type="OrthoDB" id="262619at2759"/>
<feature type="binding site" evidence="8">
    <location>
        <position position="239"/>
    </location>
    <ligand>
        <name>Zn(2+)</name>
        <dbReference type="ChEBI" id="CHEBI:29105"/>
        <note>catalytic</note>
    </ligand>
</feature>
<comment type="cofactor">
    <cofactor evidence="8">
        <name>Zn(2+)</name>
        <dbReference type="ChEBI" id="CHEBI:29105"/>
    </cofactor>
    <text evidence="8">Binds 1 zinc ion per subunit.</text>
</comment>
<feature type="transmembrane region" description="Helical" evidence="9">
    <location>
        <begin position="650"/>
        <end position="672"/>
    </location>
</feature>
<keyword evidence="6 8" id="KW-0482">Metalloprotease</keyword>
<comment type="caution">
    <text evidence="10">The sequence shown here is derived from an EMBL/GenBank/DDBJ whole genome shotgun (WGS) entry which is preliminary data.</text>
</comment>
<dbReference type="GO" id="GO:0006508">
    <property type="term" value="P:proteolysis"/>
    <property type="evidence" value="ECO:0007669"/>
    <property type="project" value="UniProtKB-KW"/>
</dbReference>
<keyword evidence="5 8" id="KW-0862">Zinc</keyword>
<evidence type="ECO:0000256" key="9">
    <source>
        <dbReference type="SAM" id="Phobius"/>
    </source>
</evidence>
<evidence type="ECO:0000313" key="11">
    <source>
        <dbReference type="Proteomes" id="UP000037460"/>
    </source>
</evidence>
<dbReference type="Gene3D" id="2.10.55.10">
    <property type="entry name" value="Leishmanolysin domain 3"/>
    <property type="match status" value="1"/>
</dbReference>
<dbReference type="CDD" id="cd00603">
    <property type="entry name" value="IPT_PCSR"/>
    <property type="match status" value="1"/>
</dbReference>
<dbReference type="GO" id="GO:0046872">
    <property type="term" value="F:metal ion binding"/>
    <property type="evidence" value="ECO:0007669"/>
    <property type="project" value="UniProtKB-KW"/>
</dbReference>
<dbReference type="Pfam" id="PF01457">
    <property type="entry name" value="Peptidase_M8"/>
    <property type="match status" value="1"/>
</dbReference>
<keyword evidence="2" id="KW-0645">Protease</keyword>
<dbReference type="PANTHER" id="PTHR10942">
    <property type="entry name" value="LEISHMANOLYSIN-LIKE PEPTIDASE"/>
    <property type="match status" value="1"/>
</dbReference>
<sequence length="719" mass="79874">MSAPHEHTHRCVHGELHERRAAPVLMTPQAYGDDPWHGRILQLLPDTLRGGSAAAAVEQQYPEYEPPSAVRKPLRIHFDVSRLVDDPGFSCFSWGGEFKDETGKKTPCGWNDVITESKRRLLTETLLPGVGRFFSELLSVRHVHGPLRIRSSTCGFDNGVTVPQWMRDHGVPDTDLVVFLTMRPINSYETVAFAGHCEQDQTGRPTASQFNWAPSQLAETSSPFMIEYYTRIAMHELTHALVFTPELLSYFPTDRRDPGPGAYEADFFGTGIAYLPDKATGKLRAQISTPRVVRAARQHYGCESVTGALLEDGGGAGTARSHWEMRTLRDEYMVGASSPGRRTFSAISAALFADSGWYEVNETKIEPLAWGHHAGCDFLDQPCSEWTQPRYTCTREREAHCSYDRRGMAYCDITSFQRPLPAEHQYFEDPYRGGSSSLLDYCPVYRSYSNGDCTDESGFASSWMPQGGQERCEHCRCFESTTNSYRAAPSCFRMRCLNATVLEVRVGGRWRSCPPTGGNIYLSPLNDDVTGHIECPPPDELCNVQNELWPTLRGIEPANGPAAGGMLVTLRGERFDALRPPVRLLFGTAEGAENLALDLVIHNATVATATLPRLRGATSMAKADVTLTDVTGRTAFLWKAFAYDPGWEPYAVTLALFAVLAFLGCWAVPAFITAGCERSAWREKLQWKTIDKEAELRLYARARTVPAPMPASSARVDLV</sequence>
<feature type="active site" evidence="7">
    <location>
        <position position="236"/>
    </location>
</feature>
<dbReference type="EMBL" id="JWZX01001281">
    <property type="protein sequence ID" value="KOO34252.1"/>
    <property type="molecule type" value="Genomic_DNA"/>
</dbReference>
<feature type="binding site" evidence="8">
    <location>
        <position position="235"/>
    </location>
    <ligand>
        <name>Zn(2+)</name>
        <dbReference type="ChEBI" id="CHEBI:29105"/>
        <note>catalytic</note>
    </ligand>
</feature>
<dbReference type="PANTHER" id="PTHR10942:SF0">
    <property type="entry name" value="LEISHMANOLYSIN-LIKE PEPTIDASE"/>
    <property type="match status" value="1"/>
</dbReference>
<dbReference type="SUPFAM" id="SSF55486">
    <property type="entry name" value="Metalloproteases ('zincins'), catalytic domain"/>
    <property type="match status" value="1"/>
</dbReference>
<evidence type="ECO:0000256" key="6">
    <source>
        <dbReference type="ARBA" id="ARBA00023049"/>
    </source>
</evidence>
<keyword evidence="4" id="KW-0378">Hydrolase</keyword>
<dbReference type="InterPro" id="IPR013783">
    <property type="entry name" value="Ig-like_fold"/>
</dbReference>
<proteinExistence type="inferred from homology"/>
<comment type="similarity">
    <text evidence="1">Belongs to the peptidase M8 family.</text>
</comment>
<keyword evidence="11" id="KW-1185">Reference proteome</keyword>
<evidence type="ECO:0000313" key="10">
    <source>
        <dbReference type="EMBL" id="KOO34252.1"/>
    </source>
</evidence>
<reference evidence="11" key="1">
    <citation type="journal article" date="2015" name="PLoS Genet.">
        <title>Genome Sequence and Transcriptome Analyses of Chrysochromulina tobin: Metabolic Tools for Enhanced Algal Fitness in the Prominent Order Prymnesiales (Haptophyceae).</title>
        <authorList>
            <person name="Hovde B.T."/>
            <person name="Deodato C.R."/>
            <person name="Hunsperger H.M."/>
            <person name="Ryken S.A."/>
            <person name="Yost W."/>
            <person name="Jha R.K."/>
            <person name="Patterson J."/>
            <person name="Monnat R.J. Jr."/>
            <person name="Barlow S.B."/>
            <person name="Starkenburg S.R."/>
            <person name="Cattolico R.A."/>
        </authorList>
    </citation>
    <scope>NUCLEOTIDE SEQUENCE</scope>
    <source>
        <strain evidence="11">CCMP291</strain>
    </source>
</reference>
<keyword evidence="9" id="KW-0812">Transmembrane</keyword>
<evidence type="ECO:0000256" key="4">
    <source>
        <dbReference type="ARBA" id="ARBA00022801"/>
    </source>
</evidence>
<dbReference type="InterPro" id="IPR001577">
    <property type="entry name" value="Peptidase_M8"/>
</dbReference>
<organism evidence="10 11">
    <name type="scientific">Chrysochromulina tobinii</name>
    <dbReference type="NCBI Taxonomy" id="1460289"/>
    <lineage>
        <taxon>Eukaryota</taxon>
        <taxon>Haptista</taxon>
        <taxon>Haptophyta</taxon>
        <taxon>Prymnesiophyceae</taxon>
        <taxon>Prymnesiales</taxon>
        <taxon>Chrysochromulinaceae</taxon>
        <taxon>Chrysochromulina</taxon>
    </lineage>
</organism>
<dbReference type="Gene3D" id="3.90.132.10">
    <property type="entry name" value="Leishmanolysin , domain 2"/>
    <property type="match status" value="1"/>
</dbReference>
<evidence type="ECO:0000256" key="2">
    <source>
        <dbReference type="ARBA" id="ARBA00022670"/>
    </source>
</evidence>
<keyword evidence="3 8" id="KW-0479">Metal-binding</keyword>
<feature type="binding site" evidence="8">
    <location>
        <position position="322"/>
    </location>
    <ligand>
        <name>Zn(2+)</name>
        <dbReference type="ChEBI" id="CHEBI:29105"/>
        <note>catalytic</note>
    </ligand>
</feature>
<evidence type="ECO:0000256" key="3">
    <source>
        <dbReference type="ARBA" id="ARBA00022723"/>
    </source>
</evidence>
<evidence type="ECO:0000256" key="1">
    <source>
        <dbReference type="ARBA" id="ARBA00005860"/>
    </source>
</evidence>
<dbReference type="Gene3D" id="3.10.170.20">
    <property type="match status" value="1"/>
</dbReference>
<dbReference type="GO" id="GO:0016020">
    <property type="term" value="C:membrane"/>
    <property type="evidence" value="ECO:0007669"/>
    <property type="project" value="InterPro"/>
</dbReference>
<protein>
    <submittedName>
        <fullName evidence="10">Major surface like glycoprotein</fullName>
    </submittedName>
</protein>
<dbReference type="GO" id="GO:0007155">
    <property type="term" value="P:cell adhesion"/>
    <property type="evidence" value="ECO:0007669"/>
    <property type="project" value="InterPro"/>
</dbReference>